<accession>A0ABY6WLY5</accession>
<dbReference type="Pfam" id="PF01757">
    <property type="entry name" value="Acyl_transf_3"/>
    <property type="match status" value="1"/>
</dbReference>
<dbReference type="Pfam" id="PF19040">
    <property type="entry name" value="SGNH"/>
    <property type="match status" value="1"/>
</dbReference>
<feature type="transmembrane region" description="Helical" evidence="1">
    <location>
        <begin position="327"/>
        <end position="345"/>
    </location>
</feature>
<comment type="caution">
    <text evidence="4">The sequence shown here is derived from an EMBL/GenBank/DDBJ whole genome shotgun (WGS) entry which is preliminary data.</text>
</comment>
<feature type="domain" description="Acyltransferase 3" evidence="2">
    <location>
        <begin position="13"/>
        <end position="342"/>
    </location>
</feature>
<organism evidence="4 5">
    <name type="scientific">Pandoraea pnomenusa</name>
    <dbReference type="NCBI Taxonomy" id="93220"/>
    <lineage>
        <taxon>Bacteria</taxon>
        <taxon>Pseudomonadati</taxon>
        <taxon>Pseudomonadota</taxon>
        <taxon>Betaproteobacteria</taxon>
        <taxon>Burkholderiales</taxon>
        <taxon>Burkholderiaceae</taxon>
        <taxon>Pandoraea</taxon>
    </lineage>
</organism>
<feature type="transmembrane region" description="Helical" evidence="1">
    <location>
        <begin position="357"/>
        <end position="380"/>
    </location>
</feature>
<dbReference type="InterPro" id="IPR043968">
    <property type="entry name" value="SGNH"/>
</dbReference>
<evidence type="ECO:0000313" key="4">
    <source>
        <dbReference type="EMBL" id="VVE69150.1"/>
    </source>
</evidence>
<feature type="transmembrane region" description="Helical" evidence="1">
    <location>
        <begin position="258"/>
        <end position="275"/>
    </location>
</feature>
<evidence type="ECO:0000259" key="2">
    <source>
        <dbReference type="Pfam" id="PF01757"/>
    </source>
</evidence>
<dbReference type="EC" id="2.3.1.-" evidence="4"/>
<dbReference type="PANTHER" id="PTHR23028">
    <property type="entry name" value="ACETYLTRANSFERASE"/>
    <property type="match status" value="1"/>
</dbReference>
<keyword evidence="1" id="KW-0472">Membrane</keyword>
<dbReference type="RefSeq" id="WP_150646378.1">
    <property type="nucleotide sequence ID" value="NZ_CABPSO010000010.1"/>
</dbReference>
<evidence type="ECO:0000259" key="3">
    <source>
        <dbReference type="Pfam" id="PF19040"/>
    </source>
</evidence>
<reference evidence="4 5" key="1">
    <citation type="submission" date="2019-08" db="EMBL/GenBank/DDBJ databases">
        <authorList>
            <person name="Peeters C."/>
        </authorList>
    </citation>
    <scope>NUCLEOTIDE SEQUENCE [LARGE SCALE GENOMIC DNA]</scope>
    <source>
        <strain evidence="4 5">LMG 31119</strain>
    </source>
</reference>
<dbReference type="EMBL" id="CABPSO010000010">
    <property type="protein sequence ID" value="VVE69150.1"/>
    <property type="molecule type" value="Genomic_DNA"/>
</dbReference>
<proteinExistence type="predicted"/>
<dbReference type="InterPro" id="IPR002656">
    <property type="entry name" value="Acyl_transf_3_dom"/>
</dbReference>
<protein>
    <submittedName>
        <fullName evidence="4">O-acetyltransferase OatA</fullName>
        <ecNumber evidence="4">2.3.1.-</ecNumber>
    </submittedName>
</protein>
<dbReference type="GO" id="GO:0016746">
    <property type="term" value="F:acyltransferase activity"/>
    <property type="evidence" value="ECO:0007669"/>
    <property type="project" value="UniProtKB-KW"/>
</dbReference>
<feature type="transmembrane region" description="Helical" evidence="1">
    <location>
        <begin position="287"/>
        <end position="307"/>
    </location>
</feature>
<keyword evidence="4" id="KW-0012">Acyltransferase</keyword>
<dbReference type="SUPFAM" id="SSF52266">
    <property type="entry name" value="SGNH hydrolase"/>
    <property type="match status" value="1"/>
</dbReference>
<feature type="transmembrane region" description="Helical" evidence="1">
    <location>
        <begin position="36"/>
        <end position="58"/>
    </location>
</feature>
<gene>
    <name evidence="4" type="primary">oatA_2</name>
    <name evidence="4" type="ORF">PPN31119_03189</name>
</gene>
<feature type="transmembrane region" description="Helical" evidence="1">
    <location>
        <begin position="232"/>
        <end position="252"/>
    </location>
</feature>
<feature type="transmembrane region" description="Helical" evidence="1">
    <location>
        <begin position="149"/>
        <end position="165"/>
    </location>
</feature>
<keyword evidence="4" id="KW-0808">Transferase</keyword>
<name>A0ABY6WLY5_9BURK</name>
<dbReference type="Proteomes" id="UP000361468">
    <property type="component" value="Unassembled WGS sequence"/>
</dbReference>
<evidence type="ECO:0000313" key="5">
    <source>
        <dbReference type="Proteomes" id="UP000361468"/>
    </source>
</evidence>
<feature type="domain" description="SGNH" evidence="3">
    <location>
        <begin position="406"/>
        <end position="621"/>
    </location>
</feature>
<sequence length="638" mass="71477">MQSIKEPNFYRRDIDGLRAIAVFAVILFHIDHDLLPGGFVGVDMFFVISGYLITSIISAEMRIEKFSFGEFYVRRMRRILPAFLLVIATTLVVGQLVLLPNDLKPLLASAKFALVFASNVFFARERGYFDLSSDEVPLLHLWSLSVEEQFYFVWPLLLYCMFRLFKASKRHLTHTGLPLALVLLTATAFIYSQHLATSPATATHSYFLLQNRFGELLIGATAAHIPPVRRRWLANVIGALGVCGIAASLWMINRMTPFPGYAALLPCVSVALLICSGKASETVAKRILSFGPFVWVGLLSYSLYLWHWPILAFMRYVYGRYALPWQWSAAAAVATFGLAALSYFICERPLKKRPMGFPTAFTSLYAGPTLLLVGFCVWGAHHVSSPALPPELTSYGLDVCHGNLTQQCDRGDKEVAPTVLVFGDSHAAALNSFFDVLGKREKWSATVVTGSSCSPVFDFDETALPEFARAPCAQLKSFVRSNFMKFDTVVITSFWAFQMGWTDIPADRNYLKKFEMTLRTIAAHRPVIVLSDVPRLPVSPFRMAHFDAINLRVSRKVSDETKRANETIRRIVESVPNTRWIDLTPDFAGFDQGALYEGKPVYFDEQHLNIYGSKALASAFASHNALLTSQRQHWAAKP</sequence>
<keyword evidence="5" id="KW-1185">Reference proteome</keyword>
<feature type="transmembrane region" description="Helical" evidence="1">
    <location>
        <begin position="79"/>
        <end position="99"/>
    </location>
</feature>
<dbReference type="InterPro" id="IPR050879">
    <property type="entry name" value="Acyltransferase_3"/>
</dbReference>
<evidence type="ECO:0000256" key="1">
    <source>
        <dbReference type="SAM" id="Phobius"/>
    </source>
</evidence>
<keyword evidence="1" id="KW-0812">Transmembrane</keyword>
<keyword evidence="1" id="KW-1133">Transmembrane helix</keyword>
<dbReference type="PANTHER" id="PTHR23028:SF53">
    <property type="entry name" value="ACYL_TRANSF_3 DOMAIN-CONTAINING PROTEIN"/>
    <property type="match status" value="1"/>
</dbReference>